<name>A0A1T5MKQ5_9BACT</name>
<dbReference type="PROSITE" id="PS51257">
    <property type="entry name" value="PROKAR_LIPOPROTEIN"/>
    <property type="match status" value="1"/>
</dbReference>
<dbReference type="EMBL" id="FUZU01000005">
    <property type="protein sequence ID" value="SKC88801.1"/>
    <property type="molecule type" value="Genomic_DNA"/>
</dbReference>
<dbReference type="Gene3D" id="2.60.220.30">
    <property type="match status" value="1"/>
</dbReference>
<organism evidence="3 4">
    <name type="scientific">Ohtaekwangia koreensis</name>
    <dbReference type="NCBI Taxonomy" id="688867"/>
    <lineage>
        <taxon>Bacteria</taxon>
        <taxon>Pseudomonadati</taxon>
        <taxon>Bacteroidota</taxon>
        <taxon>Cytophagia</taxon>
        <taxon>Cytophagales</taxon>
        <taxon>Fulvivirgaceae</taxon>
        <taxon>Ohtaekwangia</taxon>
    </lineage>
</organism>
<keyword evidence="1" id="KW-0732">Signal</keyword>
<evidence type="ECO:0000313" key="3">
    <source>
        <dbReference type="EMBL" id="SKC88801.1"/>
    </source>
</evidence>
<feature type="signal peptide" evidence="1">
    <location>
        <begin position="1"/>
        <end position="17"/>
    </location>
</feature>
<gene>
    <name evidence="3" type="ORF">SAMN05660236_5698</name>
</gene>
<evidence type="ECO:0000259" key="2">
    <source>
        <dbReference type="PROSITE" id="PS51145"/>
    </source>
</evidence>
<feature type="domain" description="ZU5" evidence="2">
    <location>
        <begin position="35"/>
        <end position="162"/>
    </location>
</feature>
<reference evidence="3 4" key="1">
    <citation type="submission" date="2017-02" db="EMBL/GenBank/DDBJ databases">
        <authorList>
            <person name="Peterson S.W."/>
        </authorList>
    </citation>
    <scope>NUCLEOTIDE SEQUENCE [LARGE SCALE GENOMIC DNA]</scope>
    <source>
        <strain evidence="3 4">DSM 25262</strain>
    </source>
</reference>
<dbReference type="OrthoDB" id="770607at2"/>
<accession>A0A1T5MKQ5</accession>
<dbReference type="Pfam" id="PF00791">
    <property type="entry name" value="ZU5"/>
    <property type="match status" value="1"/>
</dbReference>
<dbReference type="PROSITE" id="PS51145">
    <property type="entry name" value="ZU5"/>
    <property type="match status" value="1"/>
</dbReference>
<proteinExistence type="predicted"/>
<keyword evidence="4" id="KW-1185">Reference proteome</keyword>
<dbReference type="InterPro" id="IPR000906">
    <property type="entry name" value="ZU5_dom"/>
</dbReference>
<evidence type="ECO:0000313" key="4">
    <source>
        <dbReference type="Proteomes" id="UP000190961"/>
    </source>
</evidence>
<sequence>MYKIYLFPLVIVISLFAASCSDNDTEEQEPELPIDSVGVTINSSGGSLESTDKNISVVIPAGAVNSGVSIEIEELANDATNGIGKIYSLTDQQFLKPVTLTLKYTDDELSTKKTYPALLRLVTRKSSGSSWEVVDDFIIDQTTKTVKAEVDHFSDWTLISTDGTLDFSVDGVSYRNLSLSVTMDTKLGRPAKFRASSTERYFTATVDSTVMGASYATLSAYLGKIAALTEQTPTDTSNVLFVEPNPNSCYRRGDGSTRFRFTNYSTTTNVLVTGTFTLVGTLPTDNSTCQARKTITGTFAYRVK</sequence>
<dbReference type="AlphaFoldDB" id="A0A1T5MKQ5"/>
<protein>
    <submittedName>
        <fullName evidence="3">ZU5 domain-containing protein</fullName>
    </submittedName>
</protein>
<feature type="chain" id="PRO_5012097766" evidence="1">
    <location>
        <begin position="18"/>
        <end position="304"/>
    </location>
</feature>
<evidence type="ECO:0000256" key="1">
    <source>
        <dbReference type="SAM" id="SignalP"/>
    </source>
</evidence>
<dbReference type="Proteomes" id="UP000190961">
    <property type="component" value="Unassembled WGS sequence"/>
</dbReference>
<dbReference type="RefSeq" id="WP_079690189.1">
    <property type="nucleotide sequence ID" value="NZ_FUZU01000005.1"/>
</dbReference>